<dbReference type="Proteomes" id="UP000887565">
    <property type="component" value="Unplaced"/>
</dbReference>
<protein>
    <submittedName>
        <fullName evidence="2">Uncharacterized protein</fullName>
    </submittedName>
</protein>
<proteinExistence type="predicted"/>
<evidence type="ECO:0000313" key="2">
    <source>
        <dbReference type="WBParaSite" id="nRc.2.0.1.t24607-RA"/>
    </source>
</evidence>
<accession>A0A915JG99</accession>
<sequence>MVVPYAAALNSDILMKFRRDNKNQLPTDHAFYFAIYEAIANRAET</sequence>
<dbReference type="WBParaSite" id="nRc.2.0.1.t24607-RA">
    <property type="protein sequence ID" value="nRc.2.0.1.t24607-RA"/>
    <property type="gene ID" value="nRc.2.0.1.g24607"/>
</dbReference>
<dbReference type="AlphaFoldDB" id="A0A915JG99"/>
<reference evidence="2" key="1">
    <citation type="submission" date="2022-11" db="UniProtKB">
        <authorList>
            <consortium name="WormBaseParasite"/>
        </authorList>
    </citation>
    <scope>IDENTIFICATION</scope>
</reference>
<organism evidence="1 2">
    <name type="scientific">Romanomermis culicivorax</name>
    <name type="common">Nematode worm</name>
    <dbReference type="NCBI Taxonomy" id="13658"/>
    <lineage>
        <taxon>Eukaryota</taxon>
        <taxon>Metazoa</taxon>
        <taxon>Ecdysozoa</taxon>
        <taxon>Nematoda</taxon>
        <taxon>Enoplea</taxon>
        <taxon>Dorylaimia</taxon>
        <taxon>Mermithida</taxon>
        <taxon>Mermithoidea</taxon>
        <taxon>Mermithidae</taxon>
        <taxon>Romanomermis</taxon>
    </lineage>
</organism>
<evidence type="ECO:0000313" key="1">
    <source>
        <dbReference type="Proteomes" id="UP000887565"/>
    </source>
</evidence>
<name>A0A915JG99_ROMCU</name>
<keyword evidence="1" id="KW-1185">Reference proteome</keyword>